<dbReference type="AlphaFoldDB" id="A0A7M5VBD0"/>
<dbReference type="OrthoDB" id="5781878at2759"/>
<proteinExistence type="predicted"/>
<dbReference type="InterPro" id="IPR000884">
    <property type="entry name" value="TSP1_rpt"/>
</dbReference>
<organism evidence="6 7">
    <name type="scientific">Clytia hemisphaerica</name>
    <dbReference type="NCBI Taxonomy" id="252671"/>
    <lineage>
        <taxon>Eukaryota</taxon>
        <taxon>Metazoa</taxon>
        <taxon>Cnidaria</taxon>
        <taxon>Hydrozoa</taxon>
        <taxon>Hydroidolina</taxon>
        <taxon>Leptothecata</taxon>
        <taxon>Obeliida</taxon>
        <taxon>Clytiidae</taxon>
        <taxon>Clytia</taxon>
    </lineage>
</organism>
<feature type="chain" id="PRO_5029538483" description="EGF-like domain-containing protein" evidence="3">
    <location>
        <begin position="22"/>
        <end position="520"/>
    </location>
</feature>
<name>A0A7M5VBD0_9CNID</name>
<sequence length="520" mass="58417">MEVLLLFLTSSTLVQWRMVQGQISSMDILSPSSSSLVHNVTNETSIHQYHVNQTAPVIMGTSKFNFIATMSHNDNNQHHNQTSITPTTSASLKLSIRSTSINQQTTPPIISRTNPPLFFRHPRLKFLISGVDERTSAQSPNISNKDIKELLSVTFNIDEGDVQLTQFNNISGYFDGEIYFNASNENSEDWVRQKLRDVDGIRIISVRERCWIGTCGDSFYNKCKQDTNQLKCICHTGFVGERCGALHMVDGITYGPWSNWTMCRLCQQKRMRYCVPAPLHGGRCIVGKNPQIETGTCYDKCSRNNGDEDHELVAYVLVIVLIIVLLLLIIFCFTFKHIAGDRDKQTKRKTSADNDSSIVSVTPILVRNPGKSSRGRTGKNNDGNLTNRSISFAGEDEYAIPMKEFDVSSTPAQSLQQKNGFDNLGYHKANDDSDDLYRKQLEAFLNEAPNLTRNGITMEEIELPDKIETPIDTANHLEPEYAVPDRQVPTSFSPALHKQEEIQSKIIDRGPTPHQLALVS</sequence>
<feature type="domain" description="EGF-like" evidence="4 5">
    <location>
        <begin position="232"/>
        <end position="243"/>
    </location>
</feature>
<keyword evidence="3" id="KW-0732">Signal</keyword>
<reference evidence="6" key="1">
    <citation type="submission" date="2021-01" db="UniProtKB">
        <authorList>
            <consortium name="EnsemblMetazoa"/>
        </authorList>
    </citation>
    <scope>IDENTIFICATION</scope>
</reference>
<dbReference type="Proteomes" id="UP000594262">
    <property type="component" value="Unplaced"/>
</dbReference>
<dbReference type="RefSeq" id="XP_066924896.1">
    <property type="nucleotide sequence ID" value="XM_067068795.1"/>
</dbReference>
<keyword evidence="7" id="KW-1185">Reference proteome</keyword>
<accession>A0A7M5VBD0</accession>
<evidence type="ECO:0000259" key="5">
    <source>
        <dbReference type="PROSITE" id="PS01186"/>
    </source>
</evidence>
<evidence type="ECO:0000256" key="1">
    <source>
        <dbReference type="SAM" id="MobiDB-lite"/>
    </source>
</evidence>
<feature type="transmembrane region" description="Helical" evidence="2">
    <location>
        <begin position="312"/>
        <end position="335"/>
    </location>
</feature>
<dbReference type="InterPro" id="IPR000742">
    <property type="entry name" value="EGF"/>
</dbReference>
<evidence type="ECO:0000313" key="7">
    <source>
        <dbReference type="Proteomes" id="UP000594262"/>
    </source>
</evidence>
<evidence type="ECO:0000313" key="6">
    <source>
        <dbReference type="EnsemblMetazoa" id="CLYHEMP007006.1"/>
    </source>
</evidence>
<protein>
    <recommendedName>
        <fullName evidence="4 5">EGF-like domain-containing protein</fullName>
    </recommendedName>
</protein>
<feature type="region of interest" description="Disordered" evidence="1">
    <location>
        <begin position="367"/>
        <end position="388"/>
    </location>
</feature>
<dbReference type="PROSITE" id="PS50092">
    <property type="entry name" value="TSP1"/>
    <property type="match status" value="1"/>
</dbReference>
<feature type="compositionally biased region" description="Polar residues" evidence="1">
    <location>
        <begin position="378"/>
        <end position="388"/>
    </location>
</feature>
<dbReference type="EnsemblMetazoa" id="CLYHEMT007006.1">
    <property type="protein sequence ID" value="CLYHEMP007006.1"/>
    <property type="gene ID" value="CLYHEMG007006"/>
</dbReference>
<dbReference type="PROSITE" id="PS01186">
    <property type="entry name" value="EGF_2"/>
    <property type="match status" value="1"/>
</dbReference>
<keyword evidence="2" id="KW-0812">Transmembrane</keyword>
<dbReference type="GeneID" id="136812300"/>
<evidence type="ECO:0000256" key="2">
    <source>
        <dbReference type="SAM" id="Phobius"/>
    </source>
</evidence>
<keyword evidence="2" id="KW-1133">Transmembrane helix</keyword>
<feature type="signal peptide" evidence="3">
    <location>
        <begin position="1"/>
        <end position="21"/>
    </location>
</feature>
<evidence type="ECO:0000256" key="3">
    <source>
        <dbReference type="SAM" id="SignalP"/>
    </source>
</evidence>
<evidence type="ECO:0000259" key="4">
    <source>
        <dbReference type="PROSITE" id="PS00022"/>
    </source>
</evidence>
<keyword evidence="2" id="KW-0472">Membrane</keyword>
<dbReference type="PROSITE" id="PS00022">
    <property type="entry name" value="EGF_1"/>
    <property type="match status" value="1"/>
</dbReference>